<reference evidence="1 2" key="1">
    <citation type="journal article" date="2014" name="Genome Biol. Evol.">
        <title>The genome of the myxosporean Thelohanellus kitauei shows adaptations to nutrient acquisition within its fish host.</title>
        <authorList>
            <person name="Yang Y."/>
            <person name="Xiong J."/>
            <person name="Zhou Z."/>
            <person name="Huo F."/>
            <person name="Miao W."/>
            <person name="Ran C."/>
            <person name="Liu Y."/>
            <person name="Zhang J."/>
            <person name="Feng J."/>
            <person name="Wang M."/>
            <person name="Wang M."/>
            <person name="Wang L."/>
            <person name="Yao B."/>
        </authorList>
    </citation>
    <scope>NUCLEOTIDE SEQUENCE [LARGE SCALE GENOMIC DNA]</scope>
    <source>
        <strain evidence="1">Wuqing</strain>
    </source>
</reference>
<gene>
    <name evidence="1" type="ORF">RF11_10555</name>
</gene>
<dbReference type="AlphaFoldDB" id="A0A0C2J495"/>
<dbReference type="EMBL" id="JWZT01004528">
    <property type="protein sequence ID" value="KII63907.1"/>
    <property type="molecule type" value="Genomic_DNA"/>
</dbReference>
<evidence type="ECO:0000313" key="1">
    <source>
        <dbReference type="EMBL" id="KII63907.1"/>
    </source>
</evidence>
<accession>A0A0C2J495</accession>
<sequence>MSSRKLSAITTDGESAMLCKFSGFITHRSFEKILLFGYVMKVFTTRVNLAVGQPNKAEKYGLLRLTCSKTASPSSCRALASAGGGVENAERPSRSNIIMQNSAAQGILKLVKGIPPVIV</sequence>
<dbReference type="Proteomes" id="UP000031668">
    <property type="component" value="Unassembled WGS sequence"/>
</dbReference>
<name>A0A0C2J495_THEKT</name>
<organism evidence="1 2">
    <name type="scientific">Thelohanellus kitauei</name>
    <name type="common">Myxosporean</name>
    <dbReference type="NCBI Taxonomy" id="669202"/>
    <lineage>
        <taxon>Eukaryota</taxon>
        <taxon>Metazoa</taxon>
        <taxon>Cnidaria</taxon>
        <taxon>Myxozoa</taxon>
        <taxon>Myxosporea</taxon>
        <taxon>Bivalvulida</taxon>
        <taxon>Platysporina</taxon>
        <taxon>Myxobolidae</taxon>
        <taxon>Thelohanellus</taxon>
    </lineage>
</organism>
<keyword evidence="2" id="KW-1185">Reference proteome</keyword>
<evidence type="ECO:0000313" key="2">
    <source>
        <dbReference type="Proteomes" id="UP000031668"/>
    </source>
</evidence>
<protein>
    <submittedName>
        <fullName evidence="1">Uncharacterized protein</fullName>
    </submittedName>
</protein>
<comment type="caution">
    <text evidence="1">The sequence shown here is derived from an EMBL/GenBank/DDBJ whole genome shotgun (WGS) entry which is preliminary data.</text>
</comment>
<proteinExistence type="predicted"/>